<dbReference type="EMBL" id="CM001436">
    <property type="protein sequence ID" value="EHQ36659.1"/>
    <property type="molecule type" value="Genomic_DNA"/>
</dbReference>
<dbReference type="InterPro" id="IPR051198">
    <property type="entry name" value="BchE-like"/>
</dbReference>
<evidence type="ECO:0000256" key="4">
    <source>
        <dbReference type="ARBA" id="ARBA00022723"/>
    </source>
</evidence>
<dbReference type="InterPro" id="IPR023404">
    <property type="entry name" value="rSAM_horseshoe"/>
</dbReference>
<dbReference type="PANTHER" id="PTHR43409">
    <property type="entry name" value="ANAEROBIC MAGNESIUM-PROTOPORPHYRIN IX MONOMETHYL ESTER CYCLASE-RELATED"/>
    <property type="match status" value="1"/>
</dbReference>
<keyword evidence="6" id="KW-0411">Iron-sulfur</keyword>
<dbReference type="SUPFAM" id="SSF102114">
    <property type="entry name" value="Radical SAM enzymes"/>
    <property type="match status" value="1"/>
</dbReference>
<evidence type="ECO:0000259" key="7">
    <source>
        <dbReference type="PROSITE" id="PS51918"/>
    </source>
</evidence>
<comment type="cofactor">
    <cofactor evidence="1">
        <name>[4Fe-4S] cluster</name>
        <dbReference type="ChEBI" id="CHEBI:49883"/>
    </cofactor>
</comment>
<dbReference type="GO" id="GO:0003824">
    <property type="term" value="F:catalytic activity"/>
    <property type="evidence" value="ECO:0007669"/>
    <property type="project" value="InterPro"/>
</dbReference>
<dbReference type="InParanoid" id="H1Z4B1"/>
<dbReference type="CDD" id="cd01335">
    <property type="entry name" value="Radical_SAM"/>
    <property type="match status" value="1"/>
</dbReference>
<dbReference type="InterPro" id="IPR006638">
    <property type="entry name" value="Elp3/MiaA/NifB-like_rSAM"/>
</dbReference>
<evidence type="ECO:0000256" key="2">
    <source>
        <dbReference type="ARBA" id="ARBA00022485"/>
    </source>
</evidence>
<dbReference type="NCBIfam" id="TIGR04013">
    <property type="entry name" value="B12_SAM_MJ_1487"/>
    <property type="match status" value="1"/>
</dbReference>
<organism evidence="8 9">
    <name type="scientific">Methanoplanus limicola DSM 2279</name>
    <dbReference type="NCBI Taxonomy" id="937775"/>
    <lineage>
        <taxon>Archaea</taxon>
        <taxon>Methanobacteriati</taxon>
        <taxon>Methanobacteriota</taxon>
        <taxon>Stenosarchaea group</taxon>
        <taxon>Methanomicrobia</taxon>
        <taxon>Methanomicrobiales</taxon>
        <taxon>Methanomicrobiaceae</taxon>
        <taxon>Methanoplanus</taxon>
    </lineage>
</organism>
<dbReference type="SFLD" id="SFLDS00029">
    <property type="entry name" value="Radical_SAM"/>
    <property type="match status" value="1"/>
</dbReference>
<feature type="domain" description="Radical SAM core" evidence="7">
    <location>
        <begin position="133"/>
        <end position="363"/>
    </location>
</feature>
<dbReference type="PATRIC" id="fig|937775.9.peg.2948"/>
<keyword evidence="9" id="KW-1185">Reference proteome</keyword>
<dbReference type="STRING" id="937775.Metlim_2618"/>
<dbReference type="RefSeq" id="WP_004079142.1">
    <property type="nucleotide sequence ID" value="NZ_CM001436.1"/>
</dbReference>
<evidence type="ECO:0000256" key="1">
    <source>
        <dbReference type="ARBA" id="ARBA00001966"/>
    </source>
</evidence>
<evidence type="ECO:0000313" key="9">
    <source>
        <dbReference type="Proteomes" id="UP000005741"/>
    </source>
</evidence>
<keyword evidence="3" id="KW-0949">S-adenosyl-L-methionine</keyword>
<dbReference type="Gene3D" id="3.40.50.280">
    <property type="entry name" value="Cobalamin-binding domain"/>
    <property type="match status" value="1"/>
</dbReference>
<dbReference type="PANTHER" id="PTHR43409:SF17">
    <property type="entry name" value="METHYLTHIOTRANSFERASE MJ0865-RELATED"/>
    <property type="match status" value="1"/>
</dbReference>
<gene>
    <name evidence="8" type="ORF">Metlim_2618</name>
</gene>
<dbReference type="InterPro" id="IPR023980">
    <property type="entry name" value="CHP04013_B12-bd/rSAM"/>
</dbReference>
<dbReference type="GO" id="GO:0046872">
    <property type="term" value="F:metal ion binding"/>
    <property type="evidence" value="ECO:0007669"/>
    <property type="project" value="UniProtKB-KW"/>
</dbReference>
<dbReference type="OrthoDB" id="2305at2157"/>
<dbReference type="HOGENOM" id="CLU_042889_0_0_2"/>
<dbReference type="GO" id="GO:0051539">
    <property type="term" value="F:4 iron, 4 sulfur cluster binding"/>
    <property type="evidence" value="ECO:0007669"/>
    <property type="project" value="UniProtKB-KW"/>
</dbReference>
<dbReference type="InterPro" id="IPR007197">
    <property type="entry name" value="rSAM"/>
</dbReference>
<dbReference type="InterPro" id="IPR020612">
    <property type="entry name" value="Methylthiotransferase_CS"/>
</dbReference>
<evidence type="ECO:0000256" key="6">
    <source>
        <dbReference type="ARBA" id="ARBA00023014"/>
    </source>
</evidence>
<dbReference type="Gene3D" id="3.80.30.20">
    <property type="entry name" value="tm_1862 like domain"/>
    <property type="match status" value="1"/>
</dbReference>
<dbReference type="AlphaFoldDB" id="H1Z4B1"/>
<evidence type="ECO:0000313" key="8">
    <source>
        <dbReference type="EMBL" id="EHQ36659.1"/>
    </source>
</evidence>
<evidence type="ECO:0000256" key="3">
    <source>
        <dbReference type="ARBA" id="ARBA00022691"/>
    </source>
</evidence>
<sequence length="373" mass="41769">MKINWRNIKWAGNSYAALYAACELAGYELIPVDKPEDDITLYSLNSVNADHFSDEIRNAECITVAGGPHPSADHKQFTGIADYVVVGEAEYSLPALLRYLDPDSPEKDLPAGVAAGDRYREKDYCVIPDAYPPFTKIKGYVEISRGCPYGCAYCQTPRLFGQGIRHRSIDCIVKAASGYRDVRFISPNSLAYGSKTGTSPDYDKLEKLLSSFFSDQNVYLGTFPSEVRPEFVTEKSLELISDYCSNKKIHFGAQSGSNRMLRKIRRGHTSEDVVSAVELCREFGFTPVVDYIIGLPGEEEEDQRETLEQIKWVCRYGKVHSHYFTPLSGTPFEGEKPAPLIPDVNRILGKLSLNGKVTGYWIESGSRFFNQNK</sequence>
<dbReference type="SMART" id="SM00729">
    <property type="entry name" value="Elp3"/>
    <property type="match status" value="1"/>
</dbReference>
<dbReference type="Pfam" id="PF04055">
    <property type="entry name" value="Radical_SAM"/>
    <property type="match status" value="1"/>
</dbReference>
<keyword evidence="4" id="KW-0479">Metal-binding</keyword>
<name>H1Z4B1_9EURY</name>
<dbReference type="Proteomes" id="UP000005741">
    <property type="component" value="Chromosome"/>
</dbReference>
<dbReference type="SFLD" id="SFLDG01082">
    <property type="entry name" value="B12-binding_domain_containing"/>
    <property type="match status" value="1"/>
</dbReference>
<dbReference type="InterPro" id="IPR058240">
    <property type="entry name" value="rSAM_sf"/>
</dbReference>
<accession>H1Z4B1</accession>
<keyword evidence="5" id="KW-0408">Iron</keyword>
<dbReference type="PROSITE" id="PS01278">
    <property type="entry name" value="MTTASE_RADICAL"/>
    <property type="match status" value="1"/>
</dbReference>
<keyword evidence="2" id="KW-0004">4Fe-4S</keyword>
<protein>
    <submittedName>
        <fullName evidence="8">Radical SAM domain protein</fullName>
    </submittedName>
</protein>
<reference evidence="8 9" key="1">
    <citation type="submission" date="2011-10" db="EMBL/GenBank/DDBJ databases">
        <title>The Improved High-Quality Draft genome of Methanoplanus limicola DSM 2279.</title>
        <authorList>
            <consortium name="US DOE Joint Genome Institute (JGI-PGF)"/>
            <person name="Lucas S."/>
            <person name="Copeland A."/>
            <person name="Lapidus A."/>
            <person name="Glavina del Rio T."/>
            <person name="Dalin E."/>
            <person name="Tice H."/>
            <person name="Bruce D."/>
            <person name="Goodwin L."/>
            <person name="Pitluck S."/>
            <person name="Peters L."/>
            <person name="Mikhailova N."/>
            <person name="Lu M."/>
            <person name="Kyrpides N."/>
            <person name="Mavromatis K."/>
            <person name="Ivanova N."/>
            <person name="Markowitz V."/>
            <person name="Cheng J.-F."/>
            <person name="Hugenholtz P."/>
            <person name="Woyke T."/>
            <person name="Wu D."/>
            <person name="Wirth R."/>
            <person name="Brambilla E.-M."/>
            <person name="Klenk H.-P."/>
            <person name="Eisen J.A."/>
        </authorList>
    </citation>
    <scope>NUCLEOTIDE SEQUENCE [LARGE SCALE GENOMIC DNA]</scope>
    <source>
        <strain evidence="8 9">DSM 2279</strain>
    </source>
</reference>
<dbReference type="PROSITE" id="PS51918">
    <property type="entry name" value="RADICAL_SAM"/>
    <property type="match status" value="1"/>
</dbReference>
<evidence type="ECO:0000256" key="5">
    <source>
        <dbReference type="ARBA" id="ARBA00023004"/>
    </source>
</evidence>
<proteinExistence type="predicted"/>